<dbReference type="EC" id="3.2.1.14" evidence="6"/>
<dbReference type="PROSITE" id="PS00774">
    <property type="entry name" value="CHITINASE_19_2"/>
    <property type="match status" value="4"/>
</dbReference>
<dbReference type="SMART" id="SM00270">
    <property type="entry name" value="ChtBD1"/>
    <property type="match status" value="3"/>
</dbReference>
<evidence type="ECO:0000256" key="10">
    <source>
        <dbReference type="ARBA" id="ARBA00022801"/>
    </source>
</evidence>
<evidence type="ECO:0000256" key="3">
    <source>
        <dbReference type="ARBA" id="ARBA00009373"/>
    </source>
</evidence>
<evidence type="ECO:0000313" key="22">
    <source>
        <dbReference type="Proteomes" id="UP000701853"/>
    </source>
</evidence>
<dbReference type="FunFam" id="3.30.20.10:FF:000001">
    <property type="entry name" value="Endochitinase (Chitinase)"/>
    <property type="match status" value="4"/>
</dbReference>
<feature type="disulfide bond" evidence="17">
    <location>
        <begin position="1120"/>
        <end position="1132"/>
    </location>
</feature>
<evidence type="ECO:0000256" key="14">
    <source>
        <dbReference type="ARBA" id="ARBA00023277"/>
    </source>
</evidence>
<dbReference type="Proteomes" id="UP000701853">
    <property type="component" value="Chromosome 9"/>
</dbReference>
<dbReference type="Pfam" id="PF03018">
    <property type="entry name" value="Dirigent"/>
    <property type="match status" value="1"/>
</dbReference>
<dbReference type="PROSITE" id="PS00026">
    <property type="entry name" value="CHIT_BIND_I_1"/>
    <property type="match status" value="3"/>
</dbReference>
<dbReference type="OrthoDB" id="5985073at2759"/>
<feature type="signal peptide" evidence="19">
    <location>
        <begin position="1"/>
        <end position="25"/>
    </location>
</feature>
<keyword evidence="11" id="KW-0611">Plant defense</keyword>
<reference evidence="21 22" key="1">
    <citation type="journal article" date="2021" name="bioRxiv">
        <title>The Gossypium anomalum genome as a resource for cotton improvement and evolutionary analysis of hybrid incompatibility.</title>
        <authorList>
            <person name="Grover C.E."/>
            <person name="Yuan D."/>
            <person name="Arick M.A."/>
            <person name="Miller E.R."/>
            <person name="Hu G."/>
            <person name="Peterson D.G."/>
            <person name="Wendel J.F."/>
            <person name="Udall J.A."/>
        </authorList>
    </citation>
    <scope>NUCLEOTIDE SEQUENCE [LARGE SCALE GENOMIC DNA]</scope>
    <source>
        <strain evidence="21">JFW-Udall</strain>
        <tissue evidence="21">Leaf</tissue>
    </source>
</reference>
<dbReference type="PANTHER" id="PTHR22595:SF193">
    <property type="entry name" value="ENDOCHITINASE EP3"/>
    <property type="match status" value="1"/>
</dbReference>
<keyword evidence="7" id="KW-0964">Secreted</keyword>
<proteinExistence type="inferred from homology"/>
<dbReference type="PROSITE" id="PS50941">
    <property type="entry name" value="CHIT_BIND_I_2"/>
    <property type="match status" value="3"/>
</dbReference>
<dbReference type="EMBL" id="JAHUZN010000009">
    <property type="protein sequence ID" value="KAG8484430.1"/>
    <property type="molecule type" value="Genomic_DNA"/>
</dbReference>
<dbReference type="GO" id="GO:0006952">
    <property type="term" value="P:defense response"/>
    <property type="evidence" value="ECO:0007669"/>
    <property type="project" value="UniProtKB-KW"/>
</dbReference>
<evidence type="ECO:0000256" key="13">
    <source>
        <dbReference type="ARBA" id="ARBA00023157"/>
    </source>
</evidence>
<feature type="domain" description="Chitin-binding type-1" evidence="20">
    <location>
        <begin position="1115"/>
        <end position="1150"/>
    </location>
</feature>
<accession>A0A8J6CW13</accession>
<evidence type="ECO:0000256" key="6">
    <source>
        <dbReference type="ARBA" id="ARBA00012729"/>
    </source>
</evidence>
<feature type="transmembrane region" description="Helical" evidence="18">
    <location>
        <begin position="299"/>
        <end position="320"/>
    </location>
</feature>
<evidence type="ECO:0000256" key="9">
    <source>
        <dbReference type="ARBA" id="ARBA00022729"/>
    </source>
</evidence>
<keyword evidence="12" id="KW-0146">Chitin degradation</keyword>
<feature type="disulfide bond" evidence="17">
    <location>
        <begin position="792"/>
        <end position="804"/>
    </location>
</feature>
<dbReference type="GO" id="GO:0009699">
    <property type="term" value="P:phenylpropanoid biosynthetic process"/>
    <property type="evidence" value="ECO:0007669"/>
    <property type="project" value="UniProtKB-ARBA"/>
</dbReference>
<evidence type="ECO:0000256" key="7">
    <source>
        <dbReference type="ARBA" id="ARBA00022525"/>
    </source>
</evidence>
<dbReference type="Pfam" id="PF00187">
    <property type="entry name" value="Chitin_bind_1"/>
    <property type="match status" value="2"/>
</dbReference>
<dbReference type="FunFam" id="1.10.530.10:FF:000052">
    <property type="entry name" value="Endochitinase PR4"/>
    <property type="match status" value="1"/>
</dbReference>
<evidence type="ECO:0000259" key="20">
    <source>
        <dbReference type="PROSITE" id="PS50941"/>
    </source>
</evidence>
<dbReference type="Gene3D" id="3.30.60.10">
    <property type="entry name" value="Endochitinase-like"/>
    <property type="match status" value="3"/>
</dbReference>
<dbReference type="CDD" id="cd00035">
    <property type="entry name" value="ChtBD1"/>
    <property type="match status" value="3"/>
</dbReference>
<comment type="catalytic activity">
    <reaction evidence="1">
        <text>Random endo-hydrolysis of N-acetyl-beta-D-glucosaminide (1-&gt;4)-beta-linkages in chitin and chitodextrins.</text>
        <dbReference type="EC" id="3.2.1.14"/>
    </reaction>
</comment>
<dbReference type="Gene3D" id="3.30.20.10">
    <property type="entry name" value="Endochitinase, domain 2"/>
    <property type="match status" value="4"/>
</dbReference>
<feature type="disulfide bond" evidence="17">
    <location>
        <begin position="31"/>
        <end position="43"/>
    </location>
</feature>
<dbReference type="GO" id="GO:0005576">
    <property type="term" value="C:extracellular region"/>
    <property type="evidence" value="ECO:0007669"/>
    <property type="project" value="UniProtKB-SubCell"/>
</dbReference>
<protein>
    <recommendedName>
        <fullName evidence="6">chitinase</fullName>
        <ecNumber evidence="6">3.2.1.14</ecNumber>
    </recommendedName>
</protein>
<dbReference type="InterPro" id="IPR036861">
    <property type="entry name" value="Endochitinase-like_sf"/>
</dbReference>
<dbReference type="InterPro" id="IPR018371">
    <property type="entry name" value="Chitin-binding_1_CS"/>
</dbReference>
<dbReference type="FunFam" id="3.30.60.10:FF:000003">
    <property type="entry name" value="Class IV chitinase"/>
    <property type="match status" value="2"/>
</dbReference>
<comment type="similarity">
    <text evidence="4">Belongs to the plant dirigent protein family.</text>
</comment>
<dbReference type="Gene3D" id="1.10.530.10">
    <property type="match status" value="4"/>
</dbReference>
<evidence type="ECO:0000256" key="12">
    <source>
        <dbReference type="ARBA" id="ARBA00023024"/>
    </source>
</evidence>
<evidence type="ECO:0000256" key="4">
    <source>
        <dbReference type="ARBA" id="ARBA00010746"/>
    </source>
</evidence>
<evidence type="ECO:0000256" key="11">
    <source>
        <dbReference type="ARBA" id="ARBA00022821"/>
    </source>
</evidence>
<feature type="transmembrane region" description="Helical" evidence="18">
    <location>
        <begin position="394"/>
        <end position="413"/>
    </location>
</feature>
<keyword evidence="13 17" id="KW-1015">Disulfide bond</keyword>
<evidence type="ECO:0000256" key="8">
    <source>
        <dbReference type="ARBA" id="ARBA00022669"/>
    </source>
</evidence>
<dbReference type="InterPro" id="IPR000726">
    <property type="entry name" value="Glyco_hydro_19_cat"/>
</dbReference>
<feature type="chain" id="PRO_5035297585" description="chitinase" evidence="19">
    <location>
        <begin position="26"/>
        <end position="1354"/>
    </location>
</feature>
<dbReference type="InterPro" id="IPR023346">
    <property type="entry name" value="Lysozyme-like_dom_sf"/>
</dbReference>
<evidence type="ECO:0000256" key="19">
    <source>
        <dbReference type="SAM" id="SignalP"/>
    </source>
</evidence>
<dbReference type="Pfam" id="PF00182">
    <property type="entry name" value="Glyco_hydro_19"/>
    <property type="match status" value="9"/>
</dbReference>
<keyword evidence="9 19" id="KW-0732">Signal</keyword>
<dbReference type="GO" id="GO:0000272">
    <property type="term" value="P:polysaccharide catabolic process"/>
    <property type="evidence" value="ECO:0007669"/>
    <property type="project" value="UniProtKB-KW"/>
</dbReference>
<sequence>MATSTMKTSFIAIILAGMVAGMVKAQCGNTCSATECCSRFGFCGTGDDFCGVNCRGGPCVNNGVSIADIVTQEFFDGILNQAASTCVGRSFYSRGVFLDALNSFTQFARIGSVEDSRREIAAFFAHATHETGSKHLFLLFNFLIKTCRDTSVIGFGVPMLGFISIFFFQLCREHEEVTGSQSFCHIEEDGGASKDYCDETKTDYPCNPSKGYYGRGPLQLTWNYNYGPAGSDIGFNGLDAPETVANDPLISFKAAIWFWMNNVAGVMNQGFGATIQAINGDLECNGVDPTKVQSRINYYTQYCSQLGVAPALIFLTIMFYKYRFRENEIDIKTSPWKPLKSSNHVLENPTCITLGSEYNIANPMIKVFTDSNPLMLTLNFNTLSWGWRIQFMSMWKGIVAIFMGGIIAGSVSVKAQMVADIVTNEFFDGILNQADASCEGRNFYSRAAFLEALNSFTQFGTADDTRREVAAFFAHVTHETGHFCYIEEINGATRDYCDETNTQYPCNPDKGYYGRGPIQLSWNFNYGPAGESIGFDGLNSPETVATDPVISFKTALWYWVNFVQPVISQGFGATTRAINGAIECDGGNQAAVQARINYYTQYCSQLASTGSFSNILSPKKFGLKREKLTHLHFYFHDIVSSRNPSAIPVASAASTNKSHTGFGVVMMADDPLTAAPDPNSKLVGKAQGIYASAAQDEVGLLMVMNLAFMEGKYNGSSLSLLGRNTVFSRVREMPIVGGSGIFRFARGYAQAKTQTLDLKTGNAVMEKRLLTILLAAIIAAGATAVKSQNCGCAEGLCCSRWGYCGTGDDYCGTGCQQGPCNAPPALNNVSVADIVTPEFFNGILDVAEETCEGKKFYTRSAFLEALSPYPQFGRIGTVDDSNREIAAFFAQVTHETGLYMGGFNTLHACRKSYVADFYLHECMLVSSLFHSNKEQNDADFCYIEEINGASRDYCDQNNDRYPCNPNKGYYGRGPIQLSWNFNYGPAGENIGFDGLNSPETVATDPVISFKTAIWYWLDERRNEKHRYAHKVKVRPLTHATAISGNTASQMFDFSVFKRRPFKNAINIDPSHAIILHPHTITPSILHFAKEPNMRKGLLTILLAAIISAGATAVKAQNCGCAEGLCCSRWGYCGTGDDYCGTGCQQGPCNPPPALNNVSVADIVTPEFFNGILDVAEDSCEGKNFYTRSAFLEALGPYPQFGRIGTVDDSNREIAAFFAHVTHETGQINGASRDYCDEANTKYPCNPNKGYYGRGPIQLSWNFNYGPAGESIGFDGLNSPETVATDPVISFKTAVWYWVNSVQPVISQGFGATIRAINGALECDGGNPATVERRVEYYIDYCNQLGVDPGPNLRC</sequence>
<dbReference type="GO" id="GO:0008843">
    <property type="term" value="F:endochitinase activity"/>
    <property type="evidence" value="ECO:0007669"/>
    <property type="project" value="UniProtKB-EC"/>
</dbReference>
<comment type="caution">
    <text evidence="17">Lacks conserved residue(s) required for the propagation of feature annotation.</text>
</comment>
<dbReference type="GO" id="GO:0006032">
    <property type="term" value="P:chitin catabolic process"/>
    <property type="evidence" value="ECO:0007669"/>
    <property type="project" value="UniProtKB-KW"/>
</dbReference>
<dbReference type="CDD" id="cd00325">
    <property type="entry name" value="chitinase_GH19"/>
    <property type="match status" value="4"/>
</dbReference>
<keyword evidence="8 17" id="KW-0147">Chitin-binding</keyword>
<evidence type="ECO:0000256" key="2">
    <source>
        <dbReference type="ARBA" id="ARBA00004613"/>
    </source>
</evidence>
<keyword evidence="18" id="KW-1133">Transmembrane helix</keyword>
<keyword evidence="22" id="KW-1185">Reference proteome</keyword>
<dbReference type="GO" id="GO:0008061">
    <property type="term" value="F:chitin binding"/>
    <property type="evidence" value="ECO:0007669"/>
    <property type="project" value="UniProtKB-UniRule"/>
</dbReference>
<evidence type="ECO:0000256" key="5">
    <source>
        <dbReference type="ARBA" id="ARBA00011738"/>
    </source>
</evidence>
<keyword evidence="10" id="KW-0378">Hydrolase</keyword>
<keyword evidence="15" id="KW-0326">Glycosidase</keyword>
<dbReference type="PROSITE" id="PS00773">
    <property type="entry name" value="CHITINASE_19_1"/>
    <property type="match status" value="4"/>
</dbReference>
<feature type="disulfide bond" evidence="17">
    <location>
        <begin position="36"/>
        <end position="50"/>
    </location>
</feature>
<comment type="subunit">
    <text evidence="5">Homodimer.</text>
</comment>
<dbReference type="InterPro" id="IPR001002">
    <property type="entry name" value="Chitin-bd_1"/>
</dbReference>
<dbReference type="SUPFAM" id="SSF53955">
    <property type="entry name" value="Lysozyme-like"/>
    <property type="match status" value="4"/>
</dbReference>
<organism evidence="21 22">
    <name type="scientific">Gossypium anomalum</name>
    <dbReference type="NCBI Taxonomy" id="47600"/>
    <lineage>
        <taxon>Eukaryota</taxon>
        <taxon>Viridiplantae</taxon>
        <taxon>Streptophyta</taxon>
        <taxon>Embryophyta</taxon>
        <taxon>Tracheophyta</taxon>
        <taxon>Spermatophyta</taxon>
        <taxon>Magnoliopsida</taxon>
        <taxon>eudicotyledons</taxon>
        <taxon>Gunneridae</taxon>
        <taxon>Pentapetalae</taxon>
        <taxon>rosids</taxon>
        <taxon>malvids</taxon>
        <taxon>Malvales</taxon>
        <taxon>Malvaceae</taxon>
        <taxon>Malvoideae</taxon>
        <taxon>Gossypium</taxon>
    </lineage>
</organism>
<comment type="similarity">
    <text evidence="3">Belongs to the glycosyl hydrolase 19 family. Chitinase class I subfamily.</text>
</comment>
<evidence type="ECO:0000256" key="15">
    <source>
        <dbReference type="ARBA" id="ARBA00023295"/>
    </source>
</evidence>
<name>A0A8J6CW13_9ROSI</name>
<dbReference type="GO" id="GO:0016998">
    <property type="term" value="P:cell wall macromolecule catabolic process"/>
    <property type="evidence" value="ECO:0007669"/>
    <property type="project" value="InterPro"/>
</dbReference>
<evidence type="ECO:0000256" key="17">
    <source>
        <dbReference type="PROSITE-ProRule" id="PRU00261"/>
    </source>
</evidence>
<dbReference type="SUPFAM" id="SSF57016">
    <property type="entry name" value="Plant lectins/antimicrobial peptides"/>
    <property type="match status" value="3"/>
</dbReference>
<keyword evidence="18" id="KW-0472">Membrane</keyword>
<gene>
    <name evidence="21" type="ORF">CXB51_023746</name>
</gene>
<keyword evidence="14" id="KW-0119">Carbohydrate metabolism</keyword>
<keyword evidence="16" id="KW-0624">Polysaccharide degradation</keyword>
<evidence type="ECO:0000256" key="18">
    <source>
        <dbReference type="SAM" id="Phobius"/>
    </source>
</evidence>
<dbReference type="PANTHER" id="PTHR22595">
    <property type="entry name" value="CHITINASE-RELATED"/>
    <property type="match status" value="1"/>
</dbReference>
<comment type="caution">
    <text evidence="21">The sequence shown here is derived from an EMBL/GenBank/DDBJ whole genome shotgun (WGS) entry which is preliminary data.</text>
</comment>
<dbReference type="Gene3D" id="2.40.480.10">
    <property type="entry name" value="Allene oxide cyclase-like"/>
    <property type="match status" value="1"/>
</dbReference>
<feature type="domain" description="Chitin-binding type-1" evidence="20">
    <location>
        <begin position="787"/>
        <end position="822"/>
    </location>
</feature>
<evidence type="ECO:0000256" key="1">
    <source>
        <dbReference type="ARBA" id="ARBA00000822"/>
    </source>
</evidence>
<comment type="subcellular location">
    <subcellularLocation>
        <location evidence="2">Secreted</location>
    </subcellularLocation>
</comment>
<keyword evidence="18" id="KW-0812">Transmembrane</keyword>
<evidence type="ECO:0000256" key="16">
    <source>
        <dbReference type="ARBA" id="ARBA00023326"/>
    </source>
</evidence>
<feature type="disulfide bond" evidence="17">
    <location>
        <begin position="1125"/>
        <end position="1139"/>
    </location>
</feature>
<evidence type="ECO:0000313" key="21">
    <source>
        <dbReference type="EMBL" id="KAG8484430.1"/>
    </source>
</evidence>
<feature type="domain" description="Chitin-binding type-1" evidence="20">
    <location>
        <begin position="24"/>
        <end position="61"/>
    </location>
</feature>
<dbReference type="InterPro" id="IPR004265">
    <property type="entry name" value="Dirigent"/>
</dbReference>
<dbReference type="InterPro" id="IPR044859">
    <property type="entry name" value="Allene_oxi_cyc_Dirigent"/>
</dbReference>
<feature type="disulfide bond" evidence="17">
    <location>
        <begin position="797"/>
        <end position="811"/>
    </location>
</feature>